<feature type="signal peptide" evidence="1">
    <location>
        <begin position="1"/>
        <end position="25"/>
    </location>
</feature>
<proteinExistence type="predicted"/>
<gene>
    <name evidence="2" type="ORF">SORBI_3003G146450</name>
</gene>
<dbReference type="EMBL" id="CM000762">
    <property type="protein sequence ID" value="KXG32380.2"/>
    <property type="molecule type" value="Genomic_DNA"/>
</dbReference>
<evidence type="ECO:0000313" key="2">
    <source>
        <dbReference type="EMBL" id="KXG32380.2"/>
    </source>
</evidence>
<name>A0A1B6Q386_SORBI</name>
<dbReference type="Gramene" id="KXG32380">
    <property type="protein sequence ID" value="KXG32380"/>
    <property type="gene ID" value="SORBI_3003G146450"/>
</dbReference>
<protein>
    <recommendedName>
        <fullName evidence="4">Secreted protein</fullName>
    </recommendedName>
</protein>
<evidence type="ECO:0000256" key="1">
    <source>
        <dbReference type="SAM" id="SignalP"/>
    </source>
</evidence>
<dbReference type="Proteomes" id="UP000000768">
    <property type="component" value="Chromosome 3"/>
</dbReference>
<sequence length="166" mass="19259">MLQTLAALFSFLFLLFFFASHLCLSLSLPLETAKKSMELPARKLTKLKEHRVVHGHGQPKLACVPLDLHRIDNNSVLLVFYSNIQWPPLPFAFAYAYAYAQHSTRRRMEVVDLLRLQCSCAARDHARFFWMLARSRVSRLGLSGKVCRQADYWVFHFHFLPFSVAM</sequence>
<keyword evidence="3" id="KW-1185">Reference proteome</keyword>
<feature type="chain" id="PRO_5012610724" description="Secreted protein" evidence="1">
    <location>
        <begin position="26"/>
        <end position="166"/>
    </location>
</feature>
<dbReference type="AlphaFoldDB" id="A0A1B6Q386"/>
<keyword evidence="1" id="KW-0732">Signal</keyword>
<reference evidence="3" key="2">
    <citation type="journal article" date="2018" name="Plant J.">
        <title>The Sorghum bicolor reference genome: improved assembly, gene annotations, a transcriptome atlas, and signatures of genome organization.</title>
        <authorList>
            <person name="McCormick R.F."/>
            <person name="Truong S.K."/>
            <person name="Sreedasyam A."/>
            <person name="Jenkins J."/>
            <person name="Shu S."/>
            <person name="Sims D."/>
            <person name="Kennedy M."/>
            <person name="Amirebrahimi M."/>
            <person name="Weers B.D."/>
            <person name="McKinley B."/>
            <person name="Mattison A."/>
            <person name="Morishige D.T."/>
            <person name="Grimwood J."/>
            <person name="Schmutz J."/>
            <person name="Mullet J.E."/>
        </authorList>
    </citation>
    <scope>NUCLEOTIDE SEQUENCE [LARGE SCALE GENOMIC DNA]</scope>
    <source>
        <strain evidence="3">cv. BTx623</strain>
    </source>
</reference>
<accession>A0A1B6Q386</accession>
<reference evidence="2 3" key="1">
    <citation type="journal article" date="2009" name="Nature">
        <title>The Sorghum bicolor genome and the diversification of grasses.</title>
        <authorList>
            <person name="Paterson A.H."/>
            <person name="Bowers J.E."/>
            <person name="Bruggmann R."/>
            <person name="Dubchak I."/>
            <person name="Grimwood J."/>
            <person name="Gundlach H."/>
            <person name="Haberer G."/>
            <person name="Hellsten U."/>
            <person name="Mitros T."/>
            <person name="Poliakov A."/>
            <person name="Schmutz J."/>
            <person name="Spannagl M."/>
            <person name="Tang H."/>
            <person name="Wang X."/>
            <person name="Wicker T."/>
            <person name="Bharti A.K."/>
            <person name="Chapman J."/>
            <person name="Feltus F.A."/>
            <person name="Gowik U."/>
            <person name="Grigoriev I.V."/>
            <person name="Lyons E."/>
            <person name="Maher C.A."/>
            <person name="Martis M."/>
            <person name="Narechania A."/>
            <person name="Otillar R.P."/>
            <person name="Penning B.W."/>
            <person name="Salamov A.A."/>
            <person name="Wang Y."/>
            <person name="Zhang L."/>
            <person name="Carpita N.C."/>
            <person name="Freeling M."/>
            <person name="Gingle A.R."/>
            <person name="Hash C.T."/>
            <person name="Keller B."/>
            <person name="Klein P."/>
            <person name="Kresovich S."/>
            <person name="McCann M.C."/>
            <person name="Ming R."/>
            <person name="Peterson D.G."/>
            <person name="Mehboob-ur-Rahman"/>
            <person name="Ware D."/>
            <person name="Westhoff P."/>
            <person name="Mayer K.F."/>
            <person name="Messing J."/>
            <person name="Rokhsar D.S."/>
        </authorList>
    </citation>
    <scope>NUCLEOTIDE SEQUENCE [LARGE SCALE GENOMIC DNA]</scope>
    <source>
        <strain evidence="3">cv. BTx623</strain>
    </source>
</reference>
<dbReference type="InParanoid" id="A0A1B6Q386"/>
<evidence type="ECO:0008006" key="4">
    <source>
        <dbReference type="Google" id="ProtNLM"/>
    </source>
</evidence>
<evidence type="ECO:0000313" key="3">
    <source>
        <dbReference type="Proteomes" id="UP000000768"/>
    </source>
</evidence>
<organism evidence="2 3">
    <name type="scientific">Sorghum bicolor</name>
    <name type="common">Sorghum</name>
    <name type="synonym">Sorghum vulgare</name>
    <dbReference type="NCBI Taxonomy" id="4558"/>
    <lineage>
        <taxon>Eukaryota</taxon>
        <taxon>Viridiplantae</taxon>
        <taxon>Streptophyta</taxon>
        <taxon>Embryophyta</taxon>
        <taxon>Tracheophyta</taxon>
        <taxon>Spermatophyta</taxon>
        <taxon>Magnoliopsida</taxon>
        <taxon>Liliopsida</taxon>
        <taxon>Poales</taxon>
        <taxon>Poaceae</taxon>
        <taxon>PACMAD clade</taxon>
        <taxon>Panicoideae</taxon>
        <taxon>Andropogonodae</taxon>
        <taxon>Andropogoneae</taxon>
        <taxon>Sorghinae</taxon>
        <taxon>Sorghum</taxon>
    </lineage>
</organism>